<dbReference type="InterPro" id="IPR025326">
    <property type="entry name" value="DUF4232"/>
</dbReference>
<reference evidence="3" key="2">
    <citation type="submission" date="2020-09" db="EMBL/GenBank/DDBJ databases">
        <authorList>
            <person name="Sun Q."/>
            <person name="Zhou Y."/>
        </authorList>
    </citation>
    <scope>NUCLEOTIDE SEQUENCE</scope>
    <source>
        <strain evidence="3">CGMCC 4.7398</strain>
    </source>
</reference>
<name>A0A919G8G3_9MICO</name>
<dbReference type="RefSeq" id="WP_189671621.1">
    <property type="nucleotide sequence ID" value="NZ_BNAS01000010.1"/>
</dbReference>
<sequence length="484" mass="49030">MPPLPRILALAAASALALAGCIPADAAPPAESDAAAELETAADAVRELDGVVEVAVRRTTVAEPVAGNFGERPATTLSSVRVEVRLDETLGAGAAGDIAGEAHQLLVAGASRMDGYDNIAVSAEFFAGSEKSEDSASARPWLTIGAGARGVTGTLTDSVADAVEDGYELRGAGAETVSTSLGDGDGTWEDDPLAATAHVTATSPDDLVALAETAVELERGAGLEAPGARYEAMSRVPDVDAVRLLVAAAARPDVRDVAYLAQQQQLEIRSGADSGAKSLADLHHWLEAQVFATADSPLGYTVLDASFAETTGWVSGAEPASHAPHTLDPFGGAAPWPDDPAAPACTGETLEVTFGIVDSAAGTRGGSVHARNVSGGPCAVENVPGLVFRNGAGQAQADITIEPYEPGVEPGRVVVPDGESVLAPLLWRAMSTANDPDTTTTVEVTAVPGADPVLLDVTTDGTPASGLDVLDGAEVRVGPWTQSG</sequence>
<keyword evidence="1" id="KW-0732">Signal</keyword>
<comment type="caution">
    <text evidence="3">The sequence shown here is derived from an EMBL/GenBank/DDBJ whole genome shotgun (WGS) entry which is preliminary data.</text>
</comment>
<reference evidence="3" key="1">
    <citation type="journal article" date="2014" name="Int. J. Syst. Evol. Microbiol.">
        <title>Complete genome sequence of Corynebacterium casei LMG S-19264T (=DSM 44701T), isolated from a smear-ripened cheese.</title>
        <authorList>
            <consortium name="US DOE Joint Genome Institute (JGI-PGF)"/>
            <person name="Walter F."/>
            <person name="Albersmeier A."/>
            <person name="Kalinowski J."/>
            <person name="Ruckert C."/>
        </authorList>
    </citation>
    <scope>NUCLEOTIDE SEQUENCE</scope>
    <source>
        <strain evidence="3">CGMCC 4.7398</strain>
    </source>
</reference>
<evidence type="ECO:0000313" key="4">
    <source>
        <dbReference type="Proteomes" id="UP000627369"/>
    </source>
</evidence>
<dbReference type="PROSITE" id="PS51257">
    <property type="entry name" value="PROKAR_LIPOPROTEIN"/>
    <property type="match status" value="1"/>
</dbReference>
<feature type="chain" id="PRO_5037586632" description="DUF4232 domain-containing protein" evidence="1">
    <location>
        <begin position="27"/>
        <end position="484"/>
    </location>
</feature>
<feature type="domain" description="DUF4232" evidence="2">
    <location>
        <begin position="345"/>
        <end position="481"/>
    </location>
</feature>
<dbReference type="EMBL" id="BNAS01000010">
    <property type="protein sequence ID" value="GHH79634.1"/>
    <property type="molecule type" value="Genomic_DNA"/>
</dbReference>
<evidence type="ECO:0000259" key="2">
    <source>
        <dbReference type="Pfam" id="PF14016"/>
    </source>
</evidence>
<keyword evidence="4" id="KW-1185">Reference proteome</keyword>
<accession>A0A919G8G3</accession>
<evidence type="ECO:0000256" key="1">
    <source>
        <dbReference type="SAM" id="SignalP"/>
    </source>
</evidence>
<proteinExistence type="predicted"/>
<dbReference type="Proteomes" id="UP000627369">
    <property type="component" value="Unassembled WGS sequence"/>
</dbReference>
<feature type="signal peptide" evidence="1">
    <location>
        <begin position="1"/>
        <end position="26"/>
    </location>
</feature>
<dbReference type="AlphaFoldDB" id="A0A919G8G3"/>
<evidence type="ECO:0000313" key="3">
    <source>
        <dbReference type="EMBL" id="GHH79634.1"/>
    </source>
</evidence>
<dbReference type="Pfam" id="PF14016">
    <property type="entry name" value="DUF4232"/>
    <property type="match status" value="1"/>
</dbReference>
<gene>
    <name evidence="3" type="ORF">GCM10017772_45780</name>
</gene>
<organism evidence="3 4">
    <name type="scientific">Promicromonospora soli</name>
    <dbReference type="NCBI Taxonomy" id="2035533"/>
    <lineage>
        <taxon>Bacteria</taxon>
        <taxon>Bacillati</taxon>
        <taxon>Actinomycetota</taxon>
        <taxon>Actinomycetes</taxon>
        <taxon>Micrococcales</taxon>
        <taxon>Promicromonosporaceae</taxon>
        <taxon>Promicromonospora</taxon>
    </lineage>
</organism>
<protein>
    <recommendedName>
        <fullName evidence="2">DUF4232 domain-containing protein</fullName>
    </recommendedName>
</protein>